<dbReference type="InterPro" id="IPR037171">
    <property type="entry name" value="NagB/RpiA_transferase-like"/>
</dbReference>
<sequence>MRRPALAPLLRPGDMLMWSQGAAEPVDLIREALAALPDLGDLAVFLAGGYARLIGPDADPRLRIHGMGAVGSNRALCAAGRMQVHPVNLSQLPFLLEHGIVPVSVVLLQTGPAGPAGQTSPGGVQPFARYALPRARVAMAEINAAAPRTRTRHPLDLARFDGVVETERPLIEVPQPEPGALDRQIAQHAAALIRDGDILQIGIGTLPTAILHALHGHRHLGLHSGVIGDAVMPLIDSGVIDNSLKTRDPGLTVTGALAGSAALYQFADDNPALLLEPVHYTHAPETLARLRNFVAVNSAIEVDLTGQAASEIAGRRYLGTIGGQVDFVRGALASEGGRSLICLPSRTAKGHARIVAGLSSGIVTLPRAEADIVVTEWGHATLRGLSVQERARRMIAIAHPDDRDGLERAARELPG</sequence>
<keyword evidence="2" id="KW-0378">Hydrolase</keyword>
<dbReference type="InterPro" id="IPR038460">
    <property type="entry name" value="AcetylCoA_hyd_C_sf"/>
</dbReference>
<dbReference type="AlphaFoldDB" id="A0A2T7UMP3"/>
<dbReference type="OrthoDB" id="9801795at2"/>
<dbReference type="PANTHER" id="PTHR21432:SF20">
    <property type="entry name" value="ACETYL-COA HYDROLASE"/>
    <property type="match status" value="1"/>
</dbReference>
<gene>
    <name evidence="2" type="ORF">DDE23_19400</name>
</gene>
<dbReference type="Proteomes" id="UP000244810">
    <property type="component" value="Unassembled WGS sequence"/>
</dbReference>
<evidence type="ECO:0000313" key="2">
    <source>
        <dbReference type="EMBL" id="PVE45975.1"/>
    </source>
</evidence>
<comment type="caution">
    <text evidence="2">The sequence shown here is derived from an EMBL/GenBank/DDBJ whole genome shotgun (WGS) entry which is preliminary data.</text>
</comment>
<protein>
    <submittedName>
        <fullName evidence="2">Acetyl-CoA hydrolase</fullName>
    </submittedName>
</protein>
<evidence type="ECO:0000259" key="1">
    <source>
        <dbReference type="Pfam" id="PF13336"/>
    </source>
</evidence>
<dbReference type="Pfam" id="PF13336">
    <property type="entry name" value="AcetylCoA_hyd_C"/>
    <property type="match status" value="1"/>
</dbReference>
<keyword evidence="3" id="KW-1185">Reference proteome</keyword>
<reference evidence="2 3" key="1">
    <citation type="journal article" date="2011" name="Syst. Appl. Microbiol.">
        <title>Defluviimonas denitrificans gen. nov., sp. nov., and Pararhodobacter aggregans gen. nov., sp. nov., non-phototrophic Rhodobacteraceae from the biofilter of a marine aquaculture.</title>
        <authorList>
            <person name="Foesel B.U."/>
            <person name="Drake H.L."/>
            <person name="Schramm A."/>
        </authorList>
    </citation>
    <scope>NUCLEOTIDE SEQUENCE [LARGE SCALE GENOMIC DNA]</scope>
    <source>
        <strain evidence="2 3">D1-19</strain>
    </source>
</reference>
<dbReference type="EMBL" id="QDDR01000011">
    <property type="protein sequence ID" value="PVE45975.1"/>
    <property type="molecule type" value="Genomic_DNA"/>
</dbReference>
<proteinExistence type="predicted"/>
<evidence type="ECO:0000313" key="3">
    <source>
        <dbReference type="Proteomes" id="UP000244810"/>
    </source>
</evidence>
<name>A0A2T7UMP3_9RHOB</name>
<dbReference type="GO" id="GO:0016787">
    <property type="term" value="F:hydrolase activity"/>
    <property type="evidence" value="ECO:0007669"/>
    <property type="project" value="UniProtKB-KW"/>
</dbReference>
<accession>A0A2T7UMP3</accession>
<dbReference type="GO" id="GO:0006083">
    <property type="term" value="P:acetate metabolic process"/>
    <property type="evidence" value="ECO:0007669"/>
    <property type="project" value="InterPro"/>
</dbReference>
<feature type="domain" description="Acetyl-CoA hydrolase/transferase C-terminal" evidence="1">
    <location>
        <begin position="259"/>
        <end position="410"/>
    </location>
</feature>
<dbReference type="SUPFAM" id="SSF100950">
    <property type="entry name" value="NagB/RpiA/CoA transferase-like"/>
    <property type="match status" value="2"/>
</dbReference>
<dbReference type="Gene3D" id="3.40.1080.20">
    <property type="entry name" value="Acetyl-CoA hydrolase/transferase C-terminal domain"/>
    <property type="match status" value="1"/>
</dbReference>
<dbReference type="Gene3D" id="3.40.1080.10">
    <property type="entry name" value="Glutaconate Coenzyme A-transferase"/>
    <property type="match status" value="1"/>
</dbReference>
<dbReference type="RefSeq" id="WP_107754677.1">
    <property type="nucleotide sequence ID" value="NZ_QBKF01000015.1"/>
</dbReference>
<dbReference type="InterPro" id="IPR046433">
    <property type="entry name" value="ActCoA_hydro"/>
</dbReference>
<dbReference type="InterPro" id="IPR026888">
    <property type="entry name" value="AcetylCoA_hyd_C"/>
</dbReference>
<dbReference type="PANTHER" id="PTHR21432">
    <property type="entry name" value="ACETYL-COA HYDROLASE-RELATED"/>
    <property type="match status" value="1"/>
</dbReference>
<dbReference type="Gene3D" id="3.30.750.70">
    <property type="entry name" value="4-hydroxybutyrate coenzyme like domains"/>
    <property type="match status" value="1"/>
</dbReference>
<organism evidence="2 3">
    <name type="scientific">Pararhodobacter aggregans</name>
    <dbReference type="NCBI Taxonomy" id="404875"/>
    <lineage>
        <taxon>Bacteria</taxon>
        <taxon>Pseudomonadati</taxon>
        <taxon>Pseudomonadota</taxon>
        <taxon>Alphaproteobacteria</taxon>
        <taxon>Rhodobacterales</taxon>
        <taxon>Paracoccaceae</taxon>
        <taxon>Pararhodobacter</taxon>
    </lineage>
</organism>
<dbReference type="GO" id="GO:0008775">
    <property type="term" value="F:acetate CoA-transferase activity"/>
    <property type="evidence" value="ECO:0007669"/>
    <property type="project" value="InterPro"/>
</dbReference>